<sequence length="171" mass="19313">MTEPQRRKPPHIADERASLEAFLDFQRATLEHKCAGLDDAGLRTASVPPSTLTLLGLVRHLADVERHWYRRVFAGEEAPPLFYSDENEDGDFEFPAEATWEEALTAWREEVAAARAAVRGRSLEETSVGRHHKTGEPVGLRWIHLHMIEEYARHNGHADLIRERVDGATGS</sequence>
<dbReference type="Proteomes" id="UP000327000">
    <property type="component" value="Unassembled WGS sequence"/>
</dbReference>
<dbReference type="AlphaFoldDB" id="A0A5N5W2N6"/>
<reference evidence="1 2" key="1">
    <citation type="journal article" date="2019" name="Microb. Cell Fact.">
        <title>Exploring novel herbicidin analogues by transcriptional regulator overexpression and MS/MS molecular networking.</title>
        <authorList>
            <person name="Shi Y."/>
            <person name="Gu R."/>
            <person name="Li Y."/>
            <person name="Wang X."/>
            <person name="Ren W."/>
            <person name="Li X."/>
            <person name="Wang L."/>
            <person name="Xie Y."/>
            <person name="Hong B."/>
        </authorList>
    </citation>
    <scope>NUCLEOTIDE SEQUENCE [LARGE SCALE GENOMIC DNA]</scope>
    <source>
        <strain evidence="1 2">US-43</strain>
    </source>
</reference>
<dbReference type="Pfam" id="PF04978">
    <property type="entry name" value="MST"/>
    <property type="match status" value="1"/>
</dbReference>
<dbReference type="InterPro" id="IPR034660">
    <property type="entry name" value="DinB/YfiT-like"/>
</dbReference>
<organism evidence="1 2">
    <name type="scientific">Streptomyces mobaraensis</name>
    <name type="common">Streptoverticillium mobaraense</name>
    <dbReference type="NCBI Taxonomy" id="35621"/>
    <lineage>
        <taxon>Bacteria</taxon>
        <taxon>Bacillati</taxon>
        <taxon>Actinomycetota</taxon>
        <taxon>Actinomycetes</taxon>
        <taxon>Kitasatosporales</taxon>
        <taxon>Streptomycetaceae</taxon>
        <taxon>Streptomyces</taxon>
    </lineage>
</organism>
<dbReference type="OrthoDB" id="4548523at2"/>
<dbReference type="EMBL" id="VOKX01000098">
    <property type="protein sequence ID" value="KAB7836855.1"/>
    <property type="molecule type" value="Genomic_DNA"/>
</dbReference>
<accession>A0A5N5W2N6</accession>
<dbReference type="SUPFAM" id="SSF109854">
    <property type="entry name" value="DinB/YfiT-like putative metalloenzymes"/>
    <property type="match status" value="1"/>
</dbReference>
<comment type="caution">
    <text evidence="1">The sequence shown here is derived from an EMBL/GenBank/DDBJ whole genome shotgun (WGS) entry which is preliminary data.</text>
</comment>
<name>A0A5N5W2N6_STRMB</name>
<evidence type="ECO:0000313" key="1">
    <source>
        <dbReference type="EMBL" id="KAB7836855.1"/>
    </source>
</evidence>
<dbReference type="Gene3D" id="1.20.120.450">
    <property type="entry name" value="dinb family like domain"/>
    <property type="match status" value="1"/>
</dbReference>
<protein>
    <submittedName>
        <fullName evidence="1">DinB family protein</fullName>
    </submittedName>
</protein>
<keyword evidence="2" id="KW-1185">Reference proteome</keyword>
<proteinExistence type="predicted"/>
<dbReference type="RefSeq" id="WP_004947274.1">
    <property type="nucleotide sequence ID" value="NZ_VOKX01000098.1"/>
</dbReference>
<dbReference type="InterPro" id="IPR007061">
    <property type="entry name" value="MST-like"/>
</dbReference>
<evidence type="ECO:0000313" key="2">
    <source>
        <dbReference type="Proteomes" id="UP000327000"/>
    </source>
</evidence>
<gene>
    <name evidence="1" type="ORF">FRZ00_24010</name>
</gene>